<reference evidence="2" key="1">
    <citation type="journal article" date="2007" name="PLoS Biol.">
        <title>Rate of evolution in brain-expressed genes in humans and other primates.</title>
        <authorList>
            <person name="Wang H.-Y."/>
            <person name="Chien H.-C."/>
            <person name="Osada N."/>
            <person name="Hashimoto K."/>
            <person name="Sugano S."/>
            <person name="Gojobori T."/>
            <person name="Chou C.-K."/>
            <person name="Tsai S.-F."/>
            <person name="Wu C.-I."/>
            <person name="Shen C.-K.J."/>
        </authorList>
    </citation>
    <scope>NUCLEOTIDE SEQUENCE</scope>
</reference>
<protein>
    <submittedName>
        <fullName evidence="2">Macaca fascicularis brain cDNA clone: QmoA-10064, similar to human dihydropyrimidinase-like 2 (DPYSL2), mRNA, RefSeq: NM_001386.3</fullName>
    </submittedName>
</protein>
<proteinExistence type="evidence at transcript level"/>
<accession>I7GJN9</accession>
<evidence type="ECO:0000313" key="2">
    <source>
        <dbReference type="EMBL" id="BAE87339.1"/>
    </source>
</evidence>
<dbReference type="EMBL" id="AB170276">
    <property type="protein sequence ID" value="BAE87339.1"/>
    <property type="molecule type" value="mRNA"/>
</dbReference>
<keyword evidence="1" id="KW-0732">Signal</keyword>
<evidence type="ECO:0000256" key="1">
    <source>
        <dbReference type="SAM" id="SignalP"/>
    </source>
</evidence>
<feature type="signal peptide" evidence="1">
    <location>
        <begin position="1"/>
        <end position="20"/>
    </location>
</feature>
<sequence length="78" mass="8768">MNIFMSVSLSLCVSFSPRLGDSVFLPCPVIFSPPRSTISWWSWGLPKGFERLPLRAECCVILVHVGLVLPTRHHEDVC</sequence>
<name>I7GJN9_MACFA</name>
<organism evidence="2">
    <name type="scientific">Macaca fascicularis</name>
    <name type="common">Crab-eating macaque</name>
    <name type="synonym">Cynomolgus monkey</name>
    <dbReference type="NCBI Taxonomy" id="9541"/>
    <lineage>
        <taxon>Eukaryota</taxon>
        <taxon>Metazoa</taxon>
        <taxon>Chordata</taxon>
        <taxon>Craniata</taxon>
        <taxon>Vertebrata</taxon>
        <taxon>Euteleostomi</taxon>
        <taxon>Mammalia</taxon>
        <taxon>Eutheria</taxon>
        <taxon>Euarchontoglires</taxon>
        <taxon>Primates</taxon>
        <taxon>Haplorrhini</taxon>
        <taxon>Catarrhini</taxon>
        <taxon>Cercopithecidae</taxon>
        <taxon>Cercopithecinae</taxon>
        <taxon>Macaca</taxon>
    </lineage>
</organism>
<feature type="chain" id="PRO_5003710128" evidence="1">
    <location>
        <begin position="21"/>
        <end position="78"/>
    </location>
</feature>
<dbReference type="AlphaFoldDB" id="I7GJN9"/>